<dbReference type="InterPro" id="IPR028082">
    <property type="entry name" value="Peripla_BP_I"/>
</dbReference>
<evidence type="ECO:0000313" key="5">
    <source>
        <dbReference type="EMBL" id="SOE01463.1"/>
    </source>
</evidence>
<comment type="similarity">
    <text evidence="1">Belongs to the leucine-binding protein family.</text>
</comment>
<feature type="chain" id="PRO_5012561025" evidence="3">
    <location>
        <begin position="26"/>
        <end position="428"/>
    </location>
</feature>
<dbReference type="PANTHER" id="PTHR30483:SF6">
    <property type="entry name" value="PERIPLASMIC BINDING PROTEIN OF ABC TRANSPORTER FOR NATURAL AMINO ACIDS"/>
    <property type="match status" value="1"/>
</dbReference>
<dbReference type="Gene3D" id="3.40.50.2300">
    <property type="match status" value="2"/>
</dbReference>
<evidence type="ECO:0000256" key="2">
    <source>
        <dbReference type="ARBA" id="ARBA00022729"/>
    </source>
</evidence>
<dbReference type="PROSITE" id="PS51257">
    <property type="entry name" value="PROKAR_LIPOPROTEIN"/>
    <property type="match status" value="1"/>
</dbReference>
<gene>
    <name evidence="5" type="ORF">SAMN06272739_3174</name>
</gene>
<sequence>MRRLLSCLAVAAVTTAGCTSGSDEAAPEEDFQPAAAPQIEVDLLQELDEPVRVGVVLTSSGPRGEGAEFAALAAGARVAEFRLDEPDADRVQLEVVDDRGTAEGALAATEQLVTSGVAGIVYASAGAHLDPALAAAEVAGTAVLLPYDPRESAAGATTWRTGPSEGQVADRVAELLAERAQRAPLVLTAEGQGAGLPELADPSRVAALTAGDALVPQVSSAAAALTSGGADGVVVAASAPTSAETVAALQAVAPTVPVVLGPAALAPAFAGTLTDLGASGGATTAGQFFTVGPAATDTSAEDGVVRFLAAVRLAAQDVELTSLDGATGFGQAGAATADVRGHDAVLAIAAAAAAAGSASPSAVLDALRELDLDAADGLAGPALSFTAGSQALDDDGVAVLQGTTRGAGRGVEEDAPALSWFVLPTGTP</sequence>
<dbReference type="Pfam" id="PF13458">
    <property type="entry name" value="Peripla_BP_6"/>
    <property type="match status" value="1"/>
</dbReference>
<dbReference type="RefSeq" id="WP_097184803.1">
    <property type="nucleotide sequence ID" value="NZ_OCNK01000003.1"/>
</dbReference>
<reference evidence="6" key="1">
    <citation type="submission" date="2017-09" db="EMBL/GenBank/DDBJ databases">
        <authorList>
            <person name="Varghese N."/>
            <person name="Submissions S."/>
        </authorList>
    </citation>
    <scope>NUCLEOTIDE SEQUENCE [LARGE SCALE GENOMIC DNA]</scope>
    <source>
        <strain evidence="6">DSM 44270</strain>
    </source>
</reference>
<keyword evidence="6" id="KW-1185">Reference proteome</keyword>
<dbReference type="EMBL" id="OCNK01000003">
    <property type="protein sequence ID" value="SOE01463.1"/>
    <property type="molecule type" value="Genomic_DNA"/>
</dbReference>
<name>A0A286H114_9ACTN</name>
<evidence type="ECO:0000256" key="1">
    <source>
        <dbReference type="ARBA" id="ARBA00010062"/>
    </source>
</evidence>
<dbReference type="SUPFAM" id="SSF53822">
    <property type="entry name" value="Periplasmic binding protein-like I"/>
    <property type="match status" value="1"/>
</dbReference>
<organism evidence="5 6">
    <name type="scientific">Blastococcus haudaquaticus</name>
    <dbReference type="NCBI Taxonomy" id="1938745"/>
    <lineage>
        <taxon>Bacteria</taxon>
        <taxon>Bacillati</taxon>
        <taxon>Actinomycetota</taxon>
        <taxon>Actinomycetes</taxon>
        <taxon>Geodermatophilales</taxon>
        <taxon>Geodermatophilaceae</taxon>
        <taxon>Blastococcus</taxon>
    </lineage>
</organism>
<evidence type="ECO:0000256" key="3">
    <source>
        <dbReference type="SAM" id="SignalP"/>
    </source>
</evidence>
<dbReference type="InterPro" id="IPR028081">
    <property type="entry name" value="Leu-bd"/>
</dbReference>
<keyword evidence="2 3" id="KW-0732">Signal</keyword>
<dbReference type="OrthoDB" id="5177361at2"/>
<evidence type="ECO:0000259" key="4">
    <source>
        <dbReference type="Pfam" id="PF13458"/>
    </source>
</evidence>
<evidence type="ECO:0000313" key="6">
    <source>
        <dbReference type="Proteomes" id="UP000219482"/>
    </source>
</evidence>
<accession>A0A286H114</accession>
<feature type="signal peptide" evidence="3">
    <location>
        <begin position="1"/>
        <end position="25"/>
    </location>
</feature>
<protein>
    <submittedName>
        <fullName evidence="5">Substrate-binding protein</fullName>
    </submittedName>
</protein>
<dbReference type="Proteomes" id="UP000219482">
    <property type="component" value="Unassembled WGS sequence"/>
</dbReference>
<feature type="domain" description="Leucine-binding protein" evidence="4">
    <location>
        <begin position="50"/>
        <end position="387"/>
    </location>
</feature>
<proteinExistence type="inferred from homology"/>
<dbReference type="AlphaFoldDB" id="A0A286H114"/>
<dbReference type="InterPro" id="IPR051010">
    <property type="entry name" value="BCAA_transport"/>
</dbReference>
<dbReference type="PANTHER" id="PTHR30483">
    <property type="entry name" value="LEUCINE-SPECIFIC-BINDING PROTEIN"/>
    <property type="match status" value="1"/>
</dbReference>